<sequence>MNGGAHQQHEDEDEDDDQNGLIQSDLIDQHKRKKQSKSFPPAVSPSSLRQVSTPSGTPEPRKRTAPDTTPSGATPRPQKRPSLPPWVPQIRSGNQPDPAGPSSHPPGAKKRGRSKGWRPGQRSYASARPFDPSAPPQDRPPKPKKSVGKLKRRGRPPRNPSPTPRQIYDSLKPRFVPFLCEWQGCPASLHNFETLRRHVLNVHGREKGILTCKWGKCRPAASPSTPVIEFETDEAFPAHVDKEHLIPLRWIMGDGPQNTSVNSDVPRGGPYAAMAGDADPLPRYLFSADGKKQITPSIKEFEYENDEDLKKRKRMVEKLLQKQQENAPEEPTYTQAEVEVIAAGLDETNAKKKMFEEYTARVCGTKTHGPVYGEEWRGTLVGGRKERR</sequence>
<proteinExistence type="predicted"/>
<accession>A0AA40CEB6</accession>
<feature type="domain" description="C2H2-type" evidence="2">
    <location>
        <begin position="180"/>
        <end position="203"/>
    </location>
</feature>
<dbReference type="EMBL" id="JAULSR010000001">
    <property type="protein sequence ID" value="KAK0635135.1"/>
    <property type="molecule type" value="Genomic_DNA"/>
</dbReference>
<feature type="compositionally biased region" description="Polar residues" evidence="1">
    <location>
        <begin position="44"/>
        <end position="56"/>
    </location>
</feature>
<evidence type="ECO:0000256" key="1">
    <source>
        <dbReference type="SAM" id="MobiDB-lite"/>
    </source>
</evidence>
<organism evidence="3 4">
    <name type="scientific">Bombardia bombarda</name>
    <dbReference type="NCBI Taxonomy" id="252184"/>
    <lineage>
        <taxon>Eukaryota</taxon>
        <taxon>Fungi</taxon>
        <taxon>Dikarya</taxon>
        <taxon>Ascomycota</taxon>
        <taxon>Pezizomycotina</taxon>
        <taxon>Sordariomycetes</taxon>
        <taxon>Sordariomycetidae</taxon>
        <taxon>Sordariales</taxon>
        <taxon>Lasiosphaeriaceae</taxon>
        <taxon>Bombardia</taxon>
    </lineage>
</organism>
<keyword evidence="4" id="KW-1185">Reference proteome</keyword>
<evidence type="ECO:0000313" key="4">
    <source>
        <dbReference type="Proteomes" id="UP001174934"/>
    </source>
</evidence>
<evidence type="ECO:0000313" key="3">
    <source>
        <dbReference type="EMBL" id="KAK0635135.1"/>
    </source>
</evidence>
<dbReference type="Proteomes" id="UP001174934">
    <property type="component" value="Unassembled WGS sequence"/>
</dbReference>
<feature type="compositionally biased region" description="Basic residues" evidence="1">
    <location>
        <begin position="107"/>
        <end position="116"/>
    </location>
</feature>
<dbReference type="InterPro" id="IPR013087">
    <property type="entry name" value="Znf_C2H2_type"/>
</dbReference>
<name>A0AA40CEB6_9PEZI</name>
<comment type="caution">
    <text evidence="3">The sequence shown here is derived from an EMBL/GenBank/DDBJ whole genome shotgun (WGS) entry which is preliminary data.</text>
</comment>
<evidence type="ECO:0000259" key="2">
    <source>
        <dbReference type="PROSITE" id="PS00028"/>
    </source>
</evidence>
<gene>
    <name evidence="3" type="ORF">B0T17DRAFT_482251</name>
</gene>
<dbReference type="AlphaFoldDB" id="A0AA40CEB6"/>
<dbReference type="PROSITE" id="PS00028">
    <property type="entry name" value="ZINC_FINGER_C2H2_1"/>
    <property type="match status" value="1"/>
</dbReference>
<protein>
    <recommendedName>
        <fullName evidence="2">C2H2-type domain-containing protein</fullName>
    </recommendedName>
</protein>
<reference evidence="3" key="1">
    <citation type="submission" date="2023-06" db="EMBL/GenBank/DDBJ databases">
        <title>Genome-scale phylogeny and comparative genomics of the fungal order Sordariales.</title>
        <authorList>
            <consortium name="Lawrence Berkeley National Laboratory"/>
            <person name="Hensen N."/>
            <person name="Bonometti L."/>
            <person name="Westerberg I."/>
            <person name="Brannstrom I.O."/>
            <person name="Guillou S."/>
            <person name="Cros-Aarteil S."/>
            <person name="Calhoun S."/>
            <person name="Haridas S."/>
            <person name="Kuo A."/>
            <person name="Mondo S."/>
            <person name="Pangilinan J."/>
            <person name="Riley R."/>
            <person name="LaButti K."/>
            <person name="Andreopoulos B."/>
            <person name="Lipzen A."/>
            <person name="Chen C."/>
            <person name="Yanf M."/>
            <person name="Daum C."/>
            <person name="Ng V."/>
            <person name="Clum A."/>
            <person name="Steindorff A."/>
            <person name="Ohm R."/>
            <person name="Martin F."/>
            <person name="Silar P."/>
            <person name="Natvig D."/>
            <person name="Lalanne C."/>
            <person name="Gautier V."/>
            <person name="Ament-velasquez S.L."/>
            <person name="Kruys A."/>
            <person name="Hutchinson M.I."/>
            <person name="Powell A.J."/>
            <person name="Barry K."/>
            <person name="Miller A.N."/>
            <person name="Grigoriev I.V."/>
            <person name="Debuchy R."/>
            <person name="Gladieux P."/>
            <person name="Thoren M.H."/>
            <person name="Johannesson H."/>
        </authorList>
    </citation>
    <scope>NUCLEOTIDE SEQUENCE</scope>
    <source>
        <strain evidence="3">SMH3391-2</strain>
    </source>
</reference>
<feature type="region of interest" description="Disordered" evidence="1">
    <location>
        <begin position="1"/>
        <end position="168"/>
    </location>
</feature>
<feature type="compositionally biased region" description="Basic residues" evidence="1">
    <location>
        <begin position="142"/>
        <end position="156"/>
    </location>
</feature>